<feature type="transmembrane region" description="Helical" evidence="2">
    <location>
        <begin position="87"/>
        <end position="107"/>
    </location>
</feature>
<keyword evidence="2" id="KW-1133">Transmembrane helix</keyword>
<proteinExistence type="predicted"/>
<name>A0AAD2FZM2_9STRA</name>
<keyword evidence="2" id="KW-0812">Transmembrane</keyword>
<organism evidence="3 4">
    <name type="scientific">Cylindrotheca closterium</name>
    <dbReference type="NCBI Taxonomy" id="2856"/>
    <lineage>
        <taxon>Eukaryota</taxon>
        <taxon>Sar</taxon>
        <taxon>Stramenopiles</taxon>
        <taxon>Ochrophyta</taxon>
        <taxon>Bacillariophyta</taxon>
        <taxon>Bacillariophyceae</taxon>
        <taxon>Bacillariophycidae</taxon>
        <taxon>Bacillariales</taxon>
        <taxon>Bacillariaceae</taxon>
        <taxon>Cylindrotheca</taxon>
    </lineage>
</organism>
<protein>
    <submittedName>
        <fullName evidence="3">Uncharacterized protein</fullName>
    </submittedName>
</protein>
<dbReference type="EMBL" id="CAKOGP040001925">
    <property type="protein sequence ID" value="CAJ1956907.1"/>
    <property type="molecule type" value="Genomic_DNA"/>
</dbReference>
<keyword evidence="4" id="KW-1185">Reference proteome</keyword>
<reference evidence="3" key="1">
    <citation type="submission" date="2023-08" db="EMBL/GenBank/DDBJ databases">
        <authorList>
            <person name="Audoor S."/>
            <person name="Bilcke G."/>
        </authorList>
    </citation>
    <scope>NUCLEOTIDE SEQUENCE</scope>
</reference>
<feature type="transmembrane region" description="Helical" evidence="2">
    <location>
        <begin position="183"/>
        <end position="206"/>
    </location>
</feature>
<gene>
    <name evidence="3" type="ORF">CYCCA115_LOCUS16455</name>
</gene>
<dbReference type="AlphaFoldDB" id="A0AAD2FZM2"/>
<sequence>MPSSPRKAAAGVATSTPIANNNKNSNNIRSPIWQSPFDVKPAMTSASTSTSTSTTTSLSAKACGPKGFELWNLFYDDVDMAFNAWEWTANIGAPAALVAGAVLVTLSETREASAPRSKDLWWVRKAKMTMRCLLLSSFALEVISIFVSTMTGSVLLGHGPAKKAVGYTSALQLLHHHHEFEYLTTQICFLQGLLNWLASVAIELVLPKDSETKSARRVNKCLSSWLMTLIVWILAFYNHHLSFYSDYAQMLKRLCCLFVQGYFVEWRPLKLFYIPSMIGSALLTWKAFRSSPEEDEEDEVLQKL</sequence>
<feature type="transmembrane region" description="Helical" evidence="2">
    <location>
        <begin position="128"/>
        <end position="147"/>
    </location>
</feature>
<feature type="transmembrane region" description="Helical" evidence="2">
    <location>
        <begin position="218"/>
        <end position="237"/>
    </location>
</feature>
<keyword evidence="2" id="KW-0472">Membrane</keyword>
<evidence type="ECO:0000313" key="3">
    <source>
        <dbReference type="EMBL" id="CAJ1956907.1"/>
    </source>
</evidence>
<feature type="region of interest" description="Disordered" evidence="1">
    <location>
        <begin position="1"/>
        <end position="31"/>
    </location>
</feature>
<comment type="caution">
    <text evidence="3">The sequence shown here is derived from an EMBL/GenBank/DDBJ whole genome shotgun (WGS) entry which is preliminary data.</text>
</comment>
<accession>A0AAD2FZM2</accession>
<evidence type="ECO:0000313" key="4">
    <source>
        <dbReference type="Proteomes" id="UP001295423"/>
    </source>
</evidence>
<evidence type="ECO:0000256" key="2">
    <source>
        <dbReference type="SAM" id="Phobius"/>
    </source>
</evidence>
<dbReference type="Proteomes" id="UP001295423">
    <property type="component" value="Unassembled WGS sequence"/>
</dbReference>
<evidence type="ECO:0000256" key="1">
    <source>
        <dbReference type="SAM" id="MobiDB-lite"/>
    </source>
</evidence>